<name>A0A7C9ILB8_9BACT</name>
<sequence>MIEEKPKNINSLILDSGVWALNQGTLKHKSNVKIYSKFLTRRKHLFNFYFNYDEKFDGDPLEINWANQIYLEDNGHRPVPVIHSFTKQEINHFLSFEGYYDKIAIGSTLSKDPQHLKDVVELFYTHNFKVHVFAYGSYKRLLGLKAWSTDCSSFARWVSVGRVIFYSELMKEEVTFSFLPEDRNGNTNDDFIDGHKYKKYNILEEYQDYIYTNLGLTKNDLATETILRTVANSFYFSSLEKKITERQISDGLVFDTW</sequence>
<evidence type="ECO:0000313" key="2">
    <source>
        <dbReference type="Proteomes" id="UP000482487"/>
    </source>
</evidence>
<organism evidence="1 2">
    <name type="scientific">Solidesulfovibrio aerotolerans</name>
    <dbReference type="NCBI Taxonomy" id="295255"/>
    <lineage>
        <taxon>Bacteria</taxon>
        <taxon>Pseudomonadati</taxon>
        <taxon>Thermodesulfobacteriota</taxon>
        <taxon>Desulfovibrionia</taxon>
        <taxon>Desulfovibrionales</taxon>
        <taxon>Desulfovibrionaceae</taxon>
        <taxon>Solidesulfovibrio</taxon>
    </lineage>
</organism>
<protein>
    <submittedName>
        <fullName evidence="1">Uncharacterized protein</fullName>
    </submittedName>
</protein>
<dbReference type="AlphaFoldDB" id="A0A7C9ILB8"/>
<reference evidence="1 2" key="1">
    <citation type="submission" date="2020-01" db="EMBL/GenBank/DDBJ databases">
        <title>Genome sequence of Desulfovibrio aerotolerans DSM 16695(T).</title>
        <authorList>
            <person name="Karnachuk O."/>
            <person name="Avakyan M."/>
            <person name="Mardanov A."/>
            <person name="Kadnikov V."/>
            <person name="Ravin N."/>
        </authorList>
    </citation>
    <scope>NUCLEOTIDE SEQUENCE [LARGE SCALE GENOMIC DNA]</scope>
    <source>
        <strain evidence="1 2">DSM 16695</strain>
    </source>
</reference>
<keyword evidence="2" id="KW-1185">Reference proteome</keyword>
<dbReference type="EMBL" id="WVUD01000015">
    <property type="protein sequence ID" value="MYL83465.1"/>
    <property type="molecule type" value="Genomic_DNA"/>
</dbReference>
<comment type="caution">
    <text evidence="1">The sequence shown here is derived from an EMBL/GenBank/DDBJ whole genome shotgun (WGS) entry which is preliminary data.</text>
</comment>
<gene>
    <name evidence="1" type="ORF">GTA51_10040</name>
</gene>
<dbReference type="RefSeq" id="WP_160960756.1">
    <property type="nucleotide sequence ID" value="NZ_WVUD01000015.1"/>
</dbReference>
<dbReference type="OrthoDB" id="5446649at2"/>
<accession>A0A7C9ILB8</accession>
<proteinExistence type="predicted"/>
<evidence type="ECO:0000313" key="1">
    <source>
        <dbReference type="EMBL" id="MYL83465.1"/>
    </source>
</evidence>
<dbReference type="Proteomes" id="UP000482487">
    <property type="component" value="Unassembled WGS sequence"/>
</dbReference>